<proteinExistence type="predicted"/>
<gene>
    <name evidence="1" type="ORF">MNBD_GAMMA09-160</name>
</gene>
<dbReference type="AlphaFoldDB" id="A0A3B0XGT5"/>
<name>A0A3B0XGT5_9ZZZZ</name>
<organism evidence="1">
    <name type="scientific">hydrothermal vent metagenome</name>
    <dbReference type="NCBI Taxonomy" id="652676"/>
    <lineage>
        <taxon>unclassified sequences</taxon>
        <taxon>metagenomes</taxon>
        <taxon>ecological metagenomes</taxon>
    </lineage>
</organism>
<dbReference type="EMBL" id="UOFI01000100">
    <property type="protein sequence ID" value="VAW67508.1"/>
    <property type="molecule type" value="Genomic_DNA"/>
</dbReference>
<sequence>METLQQLVLAQMRIAPGCLKHPLDFMNHVSTRLLSGLRNLFYYLVYARQMFVVYLINAITNSTAHNATNLQVAATSSSILISQGDSKLINGLAKSLVWMS</sequence>
<reference evidence="1" key="1">
    <citation type="submission" date="2018-06" db="EMBL/GenBank/DDBJ databases">
        <authorList>
            <person name="Zhirakovskaya E."/>
        </authorList>
    </citation>
    <scope>NUCLEOTIDE SEQUENCE</scope>
</reference>
<protein>
    <submittedName>
        <fullName evidence="1">Uncharacterized protein</fullName>
    </submittedName>
</protein>
<accession>A0A3B0XGT5</accession>
<evidence type="ECO:0000313" key="1">
    <source>
        <dbReference type="EMBL" id="VAW67508.1"/>
    </source>
</evidence>